<keyword evidence="3" id="KW-1185">Reference proteome</keyword>
<protein>
    <submittedName>
        <fullName evidence="2">Uncharacterized protein</fullName>
    </submittedName>
</protein>
<dbReference type="GeneID" id="9468705"/>
<dbReference type="Proteomes" id="UP000006643">
    <property type="component" value="Unassembled WGS sequence"/>
</dbReference>
<feature type="region of interest" description="Disordered" evidence="1">
    <location>
        <begin position="102"/>
        <end position="128"/>
    </location>
</feature>
<gene>
    <name evidence="2" type="ORF">PITG_16766</name>
</gene>
<name>D0NUV1_PHYIT</name>
<feature type="compositionally biased region" description="Basic and acidic residues" evidence="1">
    <location>
        <begin position="24"/>
        <end position="37"/>
    </location>
</feature>
<dbReference type="HOGENOM" id="CLU_1963881_0_0_1"/>
<evidence type="ECO:0000256" key="1">
    <source>
        <dbReference type="SAM" id="MobiDB-lite"/>
    </source>
</evidence>
<feature type="region of interest" description="Disordered" evidence="1">
    <location>
        <begin position="22"/>
        <end position="49"/>
    </location>
</feature>
<dbReference type="AlphaFoldDB" id="D0NUV1"/>
<evidence type="ECO:0000313" key="2">
    <source>
        <dbReference type="EMBL" id="EEY65474.1"/>
    </source>
</evidence>
<dbReference type="EMBL" id="DS028166">
    <property type="protein sequence ID" value="EEY65474.1"/>
    <property type="molecule type" value="Genomic_DNA"/>
</dbReference>
<feature type="compositionally biased region" description="Polar residues" evidence="1">
    <location>
        <begin position="38"/>
        <end position="49"/>
    </location>
</feature>
<accession>D0NUV1</accession>
<dbReference type="VEuPathDB" id="FungiDB:PITG_16766"/>
<evidence type="ECO:0000313" key="3">
    <source>
        <dbReference type="Proteomes" id="UP000006643"/>
    </source>
</evidence>
<organism evidence="2 3">
    <name type="scientific">Phytophthora infestans (strain T30-4)</name>
    <name type="common">Potato late blight agent</name>
    <dbReference type="NCBI Taxonomy" id="403677"/>
    <lineage>
        <taxon>Eukaryota</taxon>
        <taxon>Sar</taxon>
        <taxon>Stramenopiles</taxon>
        <taxon>Oomycota</taxon>
        <taxon>Peronosporomycetes</taxon>
        <taxon>Peronosporales</taxon>
        <taxon>Peronosporaceae</taxon>
        <taxon>Phytophthora</taxon>
    </lineage>
</organism>
<sequence length="128" mass="12942">MAEISGGLGVTQSCCVVRTTSHQAAEEGHANQRDVYDQRTSTGNKPAPVSNTAFMASVAAELCSPNAEASSKTSDTACLVSTGAVLFTNSFVARSSCVGPGFDAATSSPKDAPPPRAAPHSALVKSSP</sequence>
<dbReference type="InParanoid" id="D0NUV1"/>
<dbReference type="RefSeq" id="XP_002897103.1">
    <property type="nucleotide sequence ID" value="XM_002897057.1"/>
</dbReference>
<reference evidence="3" key="1">
    <citation type="journal article" date="2009" name="Nature">
        <title>Genome sequence and analysis of the Irish potato famine pathogen Phytophthora infestans.</title>
        <authorList>
            <consortium name="The Broad Institute Genome Sequencing Platform"/>
            <person name="Haas B.J."/>
            <person name="Kamoun S."/>
            <person name="Zody M.C."/>
            <person name="Jiang R.H."/>
            <person name="Handsaker R.E."/>
            <person name="Cano L.M."/>
            <person name="Grabherr M."/>
            <person name="Kodira C.D."/>
            <person name="Raffaele S."/>
            <person name="Torto-Alalibo T."/>
            <person name="Bozkurt T.O."/>
            <person name="Ah-Fong A.M."/>
            <person name="Alvarado L."/>
            <person name="Anderson V.L."/>
            <person name="Armstrong M.R."/>
            <person name="Avrova A."/>
            <person name="Baxter L."/>
            <person name="Beynon J."/>
            <person name="Boevink P.C."/>
            <person name="Bollmann S.R."/>
            <person name="Bos J.I."/>
            <person name="Bulone V."/>
            <person name="Cai G."/>
            <person name="Cakir C."/>
            <person name="Carrington J.C."/>
            <person name="Chawner M."/>
            <person name="Conti L."/>
            <person name="Costanzo S."/>
            <person name="Ewan R."/>
            <person name="Fahlgren N."/>
            <person name="Fischbach M.A."/>
            <person name="Fugelstad J."/>
            <person name="Gilroy E.M."/>
            <person name="Gnerre S."/>
            <person name="Green P.J."/>
            <person name="Grenville-Briggs L.J."/>
            <person name="Griffith J."/>
            <person name="Grunwald N.J."/>
            <person name="Horn K."/>
            <person name="Horner N.R."/>
            <person name="Hu C.H."/>
            <person name="Huitema E."/>
            <person name="Jeong D.H."/>
            <person name="Jones A.M."/>
            <person name="Jones J.D."/>
            <person name="Jones R.W."/>
            <person name="Karlsson E.K."/>
            <person name="Kunjeti S.G."/>
            <person name="Lamour K."/>
            <person name="Liu Z."/>
            <person name="Ma L."/>
            <person name="Maclean D."/>
            <person name="Chibucos M.C."/>
            <person name="McDonald H."/>
            <person name="McWalters J."/>
            <person name="Meijer H.J."/>
            <person name="Morgan W."/>
            <person name="Morris P.F."/>
            <person name="Munro C.A."/>
            <person name="O'Neill K."/>
            <person name="Ospina-Giraldo M."/>
            <person name="Pinzon A."/>
            <person name="Pritchard L."/>
            <person name="Ramsahoye B."/>
            <person name="Ren Q."/>
            <person name="Restrepo S."/>
            <person name="Roy S."/>
            <person name="Sadanandom A."/>
            <person name="Savidor A."/>
            <person name="Schornack S."/>
            <person name="Schwartz D.C."/>
            <person name="Schumann U.D."/>
            <person name="Schwessinger B."/>
            <person name="Seyer L."/>
            <person name="Sharpe T."/>
            <person name="Silvar C."/>
            <person name="Song J."/>
            <person name="Studholme D.J."/>
            <person name="Sykes S."/>
            <person name="Thines M."/>
            <person name="van de Vondervoort P.J."/>
            <person name="Phuntumart V."/>
            <person name="Wawra S."/>
            <person name="Weide R."/>
            <person name="Win J."/>
            <person name="Young C."/>
            <person name="Zhou S."/>
            <person name="Fry W."/>
            <person name="Meyers B.C."/>
            <person name="van West P."/>
            <person name="Ristaino J."/>
            <person name="Govers F."/>
            <person name="Birch P.R."/>
            <person name="Whisson S.C."/>
            <person name="Judelson H.S."/>
            <person name="Nusbaum C."/>
        </authorList>
    </citation>
    <scope>NUCLEOTIDE SEQUENCE [LARGE SCALE GENOMIC DNA]</scope>
    <source>
        <strain evidence="3">T30-4</strain>
    </source>
</reference>
<dbReference type="KEGG" id="pif:PITG_16766"/>
<proteinExistence type="predicted"/>